<dbReference type="PATRIC" id="fig|1121939.11.peg.2264"/>
<dbReference type="OrthoDB" id="6302218at2"/>
<dbReference type="EMBL" id="ASTJ01000025">
    <property type="protein sequence ID" value="EPC02367.1"/>
    <property type="molecule type" value="Genomic_DNA"/>
</dbReference>
<gene>
    <name evidence="2" type="ORF">L861_15130</name>
</gene>
<dbReference type="AlphaFoldDB" id="S2KJT6"/>
<dbReference type="STRING" id="1121939.L861_15130"/>
<evidence type="ECO:0000313" key="2">
    <source>
        <dbReference type="EMBL" id="EPC02367.1"/>
    </source>
</evidence>
<dbReference type="Pfam" id="PF01381">
    <property type="entry name" value="HTH_3"/>
    <property type="match status" value="1"/>
</dbReference>
<dbReference type="CDD" id="cd00093">
    <property type="entry name" value="HTH_XRE"/>
    <property type="match status" value="1"/>
</dbReference>
<dbReference type="InterPro" id="IPR001387">
    <property type="entry name" value="Cro/C1-type_HTH"/>
</dbReference>
<accession>S2KJT6</accession>
<dbReference type="SMART" id="SM00530">
    <property type="entry name" value="HTH_XRE"/>
    <property type="match status" value="1"/>
</dbReference>
<protein>
    <recommendedName>
        <fullName evidence="1">HTH cro/C1-type domain-containing protein</fullName>
    </recommendedName>
</protein>
<feature type="domain" description="HTH cro/C1-type" evidence="1">
    <location>
        <begin position="9"/>
        <end position="56"/>
    </location>
</feature>
<organism evidence="2 3">
    <name type="scientific">Litchfieldella anticariensis (strain DSM 16096 / CECT 5854 / CIP 108499 / LMG 22089 / FP35)</name>
    <name type="common">Halomonas anticariensis</name>
    <dbReference type="NCBI Taxonomy" id="1121939"/>
    <lineage>
        <taxon>Bacteria</taxon>
        <taxon>Pseudomonadati</taxon>
        <taxon>Pseudomonadota</taxon>
        <taxon>Gammaproteobacteria</taxon>
        <taxon>Oceanospirillales</taxon>
        <taxon>Halomonadaceae</taxon>
        <taxon>Litchfieldella</taxon>
    </lineage>
</organism>
<proteinExistence type="predicted"/>
<name>S2KJT6_LITA3</name>
<reference evidence="2 3" key="1">
    <citation type="journal article" date="2013" name="Genome Announc.">
        <title>Draft genome sequence of the moderately halophilic gammaproteobacterium Halomonas anticariensis FP35.</title>
        <authorList>
            <person name="Tahrioui A."/>
            <person name="Quesada E."/>
            <person name="Llamas I."/>
        </authorList>
    </citation>
    <scope>NUCLEOTIDE SEQUENCE [LARGE SCALE GENOMIC DNA]</scope>
    <source>
        <strain evidence="3">DSM 16096 / CECT 5854 / LMG 22089 / FP35</strain>
    </source>
</reference>
<dbReference type="Gene3D" id="1.10.260.40">
    <property type="entry name" value="lambda repressor-like DNA-binding domains"/>
    <property type="match status" value="1"/>
</dbReference>
<evidence type="ECO:0000259" key="1">
    <source>
        <dbReference type="PROSITE" id="PS50943"/>
    </source>
</evidence>
<dbReference type="SUPFAM" id="SSF47413">
    <property type="entry name" value="lambda repressor-like DNA-binding domains"/>
    <property type="match status" value="1"/>
</dbReference>
<evidence type="ECO:0000313" key="3">
    <source>
        <dbReference type="Proteomes" id="UP000014463"/>
    </source>
</evidence>
<keyword evidence="3" id="KW-1185">Reference proteome</keyword>
<dbReference type="RefSeq" id="WP_016416771.1">
    <property type="nucleotide sequence ID" value="NZ_AUAB01000002.1"/>
</dbReference>
<sequence>MSSDLGKKVRAIREAEGMGRHVFCNVTGITKQTLINIEQGRNAPSGKLLAQVTQAFPQYTMWLMNGQVIEEVGQISPEMEIAKVAESSGKGYHISEQAEE</sequence>
<dbReference type="GO" id="GO:0003677">
    <property type="term" value="F:DNA binding"/>
    <property type="evidence" value="ECO:0007669"/>
    <property type="project" value="InterPro"/>
</dbReference>
<dbReference type="Proteomes" id="UP000014463">
    <property type="component" value="Unassembled WGS sequence"/>
</dbReference>
<dbReference type="eggNOG" id="COG1396">
    <property type="taxonomic scope" value="Bacteria"/>
</dbReference>
<comment type="caution">
    <text evidence="2">The sequence shown here is derived from an EMBL/GenBank/DDBJ whole genome shotgun (WGS) entry which is preliminary data.</text>
</comment>
<dbReference type="InterPro" id="IPR010982">
    <property type="entry name" value="Lambda_DNA-bd_dom_sf"/>
</dbReference>
<dbReference type="PROSITE" id="PS50943">
    <property type="entry name" value="HTH_CROC1"/>
    <property type="match status" value="1"/>
</dbReference>